<dbReference type="GeneID" id="70233154"/>
<reference evidence="1" key="2">
    <citation type="submission" date="2021-01" db="EMBL/GenBank/DDBJ databases">
        <authorList>
            <person name="Schikora-Tamarit M.A."/>
        </authorList>
    </citation>
    <scope>NUCLEOTIDE SEQUENCE</scope>
    <source>
        <strain evidence="1">CBS6075</strain>
    </source>
</reference>
<proteinExistence type="predicted"/>
<comment type="caution">
    <text evidence="1">The sequence shown here is derived from an EMBL/GenBank/DDBJ whole genome shotgun (WGS) entry which is preliminary data.</text>
</comment>
<accession>A0A9P8TA28</accession>
<organism evidence="1 2">
    <name type="scientific">Ogataea philodendri</name>
    <dbReference type="NCBI Taxonomy" id="1378263"/>
    <lineage>
        <taxon>Eukaryota</taxon>
        <taxon>Fungi</taxon>
        <taxon>Dikarya</taxon>
        <taxon>Ascomycota</taxon>
        <taxon>Saccharomycotina</taxon>
        <taxon>Pichiomycetes</taxon>
        <taxon>Pichiales</taxon>
        <taxon>Pichiaceae</taxon>
        <taxon>Ogataea</taxon>
    </lineage>
</organism>
<sequence length="227" mass="24287">MVVVQNRILSASESNGSTTGSTCSSSRSTFISVSTPRLSPISDMSKLPVVWVNGGTFSTWIRKLSSTSSTLALWAVDCWFSPCSSKVVRFLNRVSGAGFQNRCLGFFGLLDRDGWSSTTMGSSWVPVSSIIGSSGVPWLAKRVSDGDGLGAEKLNCGILNSLSISAKSALVRVSWVWLVHLRGFSVFTFGVGPVYVFSPDANEYGVFVRELGSNSGSNTGLVRVYLL</sequence>
<evidence type="ECO:0000313" key="2">
    <source>
        <dbReference type="Proteomes" id="UP000769157"/>
    </source>
</evidence>
<gene>
    <name evidence="1" type="ORF">OGAPHI_001186</name>
</gene>
<name>A0A9P8TA28_9ASCO</name>
<dbReference type="RefSeq" id="XP_046064096.1">
    <property type="nucleotide sequence ID" value="XM_046201920.1"/>
</dbReference>
<keyword evidence="2" id="KW-1185">Reference proteome</keyword>
<protein>
    <submittedName>
        <fullName evidence="1">Uncharacterized protein</fullName>
    </submittedName>
</protein>
<dbReference type="Proteomes" id="UP000769157">
    <property type="component" value="Unassembled WGS sequence"/>
</dbReference>
<dbReference type="EMBL" id="JAEUBE010000087">
    <property type="protein sequence ID" value="KAH3670671.1"/>
    <property type="molecule type" value="Genomic_DNA"/>
</dbReference>
<reference evidence="1" key="1">
    <citation type="journal article" date="2021" name="Open Biol.">
        <title>Shared evolutionary footprints suggest mitochondrial oxidative damage underlies multiple complex I losses in fungi.</title>
        <authorList>
            <person name="Schikora-Tamarit M.A."/>
            <person name="Marcet-Houben M."/>
            <person name="Nosek J."/>
            <person name="Gabaldon T."/>
        </authorList>
    </citation>
    <scope>NUCLEOTIDE SEQUENCE</scope>
    <source>
        <strain evidence="1">CBS6075</strain>
    </source>
</reference>
<dbReference type="AlphaFoldDB" id="A0A9P8TA28"/>
<evidence type="ECO:0000313" key="1">
    <source>
        <dbReference type="EMBL" id="KAH3670671.1"/>
    </source>
</evidence>